<dbReference type="EMBL" id="PVTF01000008">
    <property type="protein sequence ID" value="PRY38622.1"/>
    <property type="molecule type" value="Genomic_DNA"/>
</dbReference>
<protein>
    <recommendedName>
        <fullName evidence="3">Ferritin-like metal-binding protein YciE</fullName>
    </recommendedName>
</protein>
<dbReference type="AlphaFoldDB" id="A0A2T0SYY1"/>
<sequence>MHLATYLGMLRTAEQGLADAFGRVATGHAAVVEVADTCRGLARVSESHVERLTPVVRRYGARTRTEVPYGMPADSPRSGEVGLLRDLLDLYALTSFVDLTWAVVTQAARGVRDSALLDVAEGCEQDTDRQLAWLRSRVKHSAPSALIPTR</sequence>
<gene>
    <name evidence="1" type="ORF">CLV43_10822</name>
</gene>
<dbReference type="OrthoDB" id="669978at2"/>
<reference evidence="1 2" key="1">
    <citation type="submission" date="2018-03" db="EMBL/GenBank/DDBJ databases">
        <title>Genomic Encyclopedia of Archaeal and Bacterial Type Strains, Phase II (KMG-II): from individual species to whole genera.</title>
        <authorList>
            <person name="Goeker M."/>
        </authorList>
    </citation>
    <scope>NUCLEOTIDE SEQUENCE [LARGE SCALE GENOMIC DNA]</scope>
    <source>
        <strain evidence="1 2">DSM 44720</strain>
    </source>
</reference>
<comment type="caution">
    <text evidence="1">The sequence shown here is derived from an EMBL/GenBank/DDBJ whole genome shotgun (WGS) entry which is preliminary data.</text>
</comment>
<dbReference type="Proteomes" id="UP000239494">
    <property type="component" value="Unassembled WGS sequence"/>
</dbReference>
<keyword evidence="2" id="KW-1185">Reference proteome</keyword>
<accession>A0A2T0SYY1</accession>
<evidence type="ECO:0000313" key="1">
    <source>
        <dbReference type="EMBL" id="PRY38622.1"/>
    </source>
</evidence>
<organism evidence="1 2">
    <name type="scientific">Umezawaea tangerina</name>
    <dbReference type="NCBI Taxonomy" id="84725"/>
    <lineage>
        <taxon>Bacteria</taxon>
        <taxon>Bacillati</taxon>
        <taxon>Actinomycetota</taxon>
        <taxon>Actinomycetes</taxon>
        <taxon>Pseudonocardiales</taxon>
        <taxon>Pseudonocardiaceae</taxon>
        <taxon>Umezawaea</taxon>
    </lineage>
</organism>
<dbReference type="RefSeq" id="WP_106190559.1">
    <property type="nucleotide sequence ID" value="NZ_PVTF01000008.1"/>
</dbReference>
<proteinExistence type="predicted"/>
<evidence type="ECO:0000313" key="2">
    <source>
        <dbReference type="Proteomes" id="UP000239494"/>
    </source>
</evidence>
<name>A0A2T0SYY1_9PSEU</name>
<evidence type="ECO:0008006" key="3">
    <source>
        <dbReference type="Google" id="ProtNLM"/>
    </source>
</evidence>